<keyword evidence="3" id="KW-1185">Reference proteome</keyword>
<keyword evidence="1" id="KW-1133">Transmembrane helix</keyword>
<organism evidence="2 3">
    <name type="scientific">Agromyces mediolanus</name>
    <name type="common">Corynebacterium mediolanum</name>
    <dbReference type="NCBI Taxonomy" id="41986"/>
    <lineage>
        <taxon>Bacteria</taxon>
        <taxon>Bacillati</taxon>
        <taxon>Actinomycetota</taxon>
        <taxon>Actinomycetes</taxon>
        <taxon>Micrococcales</taxon>
        <taxon>Microbacteriaceae</taxon>
        <taxon>Agromyces</taxon>
    </lineage>
</organism>
<evidence type="ECO:0000313" key="3">
    <source>
        <dbReference type="Proteomes" id="UP000610303"/>
    </source>
</evidence>
<dbReference type="AlphaFoldDB" id="A0A918CPP5"/>
<dbReference type="Proteomes" id="UP000610303">
    <property type="component" value="Unassembled WGS sequence"/>
</dbReference>
<keyword evidence="1" id="KW-0472">Membrane</keyword>
<feature type="transmembrane region" description="Helical" evidence="1">
    <location>
        <begin position="25"/>
        <end position="45"/>
    </location>
</feature>
<evidence type="ECO:0000256" key="1">
    <source>
        <dbReference type="SAM" id="Phobius"/>
    </source>
</evidence>
<protein>
    <recommendedName>
        <fullName evidence="4">DUF2993 domain-containing protein</fullName>
    </recommendedName>
</protein>
<reference evidence="2" key="1">
    <citation type="journal article" date="2014" name="Int. J. Syst. Evol. Microbiol.">
        <title>Complete genome sequence of Corynebacterium casei LMG S-19264T (=DSM 44701T), isolated from a smear-ripened cheese.</title>
        <authorList>
            <consortium name="US DOE Joint Genome Institute (JGI-PGF)"/>
            <person name="Walter F."/>
            <person name="Albersmeier A."/>
            <person name="Kalinowski J."/>
            <person name="Ruckert C."/>
        </authorList>
    </citation>
    <scope>NUCLEOTIDE SEQUENCE</scope>
    <source>
        <strain evidence="2">JCM 3346</strain>
    </source>
</reference>
<evidence type="ECO:0000313" key="2">
    <source>
        <dbReference type="EMBL" id="GGR33744.1"/>
    </source>
</evidence>
<dbReference type="EMBL" id="BMRJ01000003">
    <property type="protein sequence ID" value="GGR33744.1"/>
    <property type="molecule type" value="Genomic_DNA"/>
</dbReference>
<dbReference type="InterPro" id="IPR021373">
    <property type="entry name" value="DUF2993"/>
</dbReference>
<accession>A0A918CPP5</accession>
<name>A0A918CPP5_AGRME</name>
<keyword evidence="1" id="KW-0812">Transmembrane</keyword>
<dbReference type="Pfam" id="PF11209">
    <property type="entry name" value="LmeA"/>
    <property type="match status" value="1"/>
</dbReference>
<proteinExistence type="predicted"/>
<evidence type="ECO:0008006" key="4">
    <source>
        <dbReference type="Google" id="ProtNLM"/>
    </source>
</evidence>
<gene>
    <name evidence="2" type="ORF">GCM10010196_29870</name>
</gene>
<comment type="caution">
    <text evidence="2">The sequence shown here is derived from an EMBL/GenBank/DDBJ whole genome shotgun (WGS) entry which is preliminary data.</text>
</comment>
<dbReference type="RefSeq" id="WP_189086181.1">
    <property type="nucleotide sequence ID" value="NZ_BMRJ01000003.1"/>
</dbReference>
<reference evidence="2" key="2">
    <citation type="submission" date="2020-09" db="EMBL/GenBank/DDBJ databases">
        <authorList>
            <person name="Sun Q."/>
            <person name="Ohkuma M."/>
        </authorList>
    </citation>
    <scope>NUCLEOTIDE SEQUENCE</scope>
    <source>
        <strain evidence="2">JCM 3346</strain>
    </source>
</reference>
<sequence>MSEAATVPIDPAPGAREPRPKRRGLRALVIVLMVVVVLGVAAVVADGIARGIAQQQVAAQIQQKLPERVQGDVDVRIGGFSVIAQYLSGRMDEVELSAPELEVRGAPVAVDVTLHGVPVDLAEPVGRLSARVTIGQEALNTLIAESGSAAAVGTVELGDGTVGYAGQAELLGLAVDYTASARPEAAGDEVLLTPVDVSVGALGGSIDVSGLVERLLGQEPIAVCVAQYLPDGLRAERIQVEPGTATAWLGAERFTLDGASLSATGSCD</sequence>